<protein>
    <recommendedName>
        <fullName evidence="4">Tail tape measure protein</fullName>
    </recommendedName>
</protein>
<keyword evidence="3" id="KW-1185">Reference proteome</keyword>
<evidence type="ECO:0008006" key="4">
    <source>
        <dbReference type="Google" id="ProtNLM"/>
    </source>
</evidence>
<dbReference type="Proteomes" id="UP000203902">
    <property type="component" value="Segment"/>
</dbReference>
<proteinExistence type="predicted"/>
<gene>
    <name evidence="2" type="ORF">C490910_009</name>
</gene>
<name>A0A1D8KTA8_9CAUD</name>
<evidence type="ECO:0000313" key="2">
    <source>
        <dbReference type="EMBL" id="AOV61933.1"/>
    </source>
</evidence>
<dbReference type="KEGG" id="vg:30308063"/>
<feature type="compositionally biased region" description="Low complexity" evidence="1">
    <location>
        <begin position="532"/>
        <end position="546"/>
    </location>
</feature>
<dbReference type="EMBL" id="KU686212">
    <property type="protein sequence ID" value="AOV61933.1"/>
    <property type="molecule type" value="Genomic_DNA"/>
</dbReference>
<feature type="region of interest" description="Disordered" evidence="1">
    <location>
        <begin position="523"/>
        <end position="561"/>
    </location>
</feature>
<dbReference type="GeneID" id="30308063"/>
<evidence type="ECO:0000313" key="3">
    <source>
        <dbReference type="Proteomes" id="UP000203902"/>
    </source>
</evidence>
<evidence type="ECO:0000256" key="1">
    <source>
        <dbReference type="SAM" id="MobiDB-lite"/>
    </source>
</evidence>
<organism evidence="2 3">
    <name type="scientific">Synechococcus phage S-CAM7</name>
    <dbReference type="NCBI Taxonomy" id="1883368"/>
    <lineage>
        <taxon>Viruses</taxon>
        <taxon>Duplodnaviria</taxon>
        <taxon>Heunggongvirae</taxon>
        <taxon>Uroviricota</taxon>
        <taxon>Caudoviricetes</taxon>
        <taxon>Pantevenvirales</taxon>
        <taxon>Kyanoviridae</taxon>
        <taxon>Mazuvirus</taxon>
        <taxon>Mazuvirus scam7</taxon>
    </lineage>
</organism>
<accession>A0A1D8KTA8</accession>
<sequence length="615" mass="64779">MNLFGAATTGVDPQTGKYLSKEQRVAMFRASRGQGGGTAGGGNNSAGSQVTPKTAIVVANKFSEITQTLSNNYQTASAGVAEQVAENRARIENLYRIVYDRRKEDLKREKQETRNTLIGAERSKRGLKEGFVEGISSAAAAAVAPLQKAAAAVQKPIMSLWDKIRNALLLLTAAWVIDNLPAILKKFDEFFGSIKSLKNTLTKALVNIRGVFGIFDGIIRGIVRGIGAVIKTAYRVGKTIFQSAFRLGRAVFNAIKKVVETVVRTIFKGIRALVGGIGNAYRAARGLLPGGNKPTTPKLPDKQPKNVFQRLWGKVTKAATGLKEFAGNQYGKLKEGADKFMTGFSNLRSKAMEKLNPIQAQATKDGIEKGTTASREKGVKSLLTRILEKAGIKGGKGLMNNPVLKKLLKLPGIGIAIDVILNKAGGQGVAESLIRGFSSGIAGMVGAKAGAAVGAGVGTIAIPIPGIGTAVGGILGGIIGSILAANTADSLAKAGMESVGMETTSDAQMRENYEPVVESVIGSNKSSTAGQPSPAAAITPSTPSTPDGMQVPEGSNTTNNVTVEQMPPIMENIEREKKEVIPEQPVPTISTRDPQTDLYRAMASKSYQLNLAGTF</sequence>
<dbReference type="OrthoDB" id="36269at10239"/>
<reference evidence="2 3" key="1">
    <citation type="journal article" date="2016" name="Virology">
        <title>The genomic content and context of auxiliary metabolic genes in marine cyanomyoviruses.</title>
        <authorList>
            <person name="Crummett L.T."/>
            <person name="Puxty R.J."/>
            <person name="Weihe C."/>
            <person name="Marston M.F."/>
            <person name="Martiny J.B."/>
        </authorList>
    </citation>
    <scope>NUCLEOTIDE SEQUENCE [LARGE SCALE GENOMIC DNA]</scope>
    <source>
        <strain evidence="2">0910CC49</strain>
    </source>
</reference>
<dbReference type="RefSeq" id="YP_009322942.1">
    <property type="nucleotide sequence ID" value="NC_031927.1"/>
</dbReference>